<evidence type="ECO:0000313" key="4">
    <source>
        <dbReference type="EMBL" id="ETO34661.1"/>
    </source>
</evidence>
<protein>
    <submittedName>
        <fullName evidence="4">WD-repeat protein</fullName>
    </submittedName>
</protein>
<evidence type="ECO:0000256" key="2">
    <source>
        <dbReference type="ARBA" id="ARBA00022737"/>
    </source>
</evidence>
<organism evidence="4 5">
    <name type="scientific">Reticulomyxa filosa</name>
    <dbReference type="NCBI Taxonomy" id="46433"/>
    <lineage>
        <taxon>Eukaryota</taxon>
        <taxon>Sar</taxon>
        <taxon>Rhizaria</taxon>
        <taxon>Retaria</taxon>
        <taxon>Foraminifera</taxon>
        <taxon>Monothalamids</taxon>
        <taxon>Reticulomyxidae</taxon>
        <taxon>Reticulomyxa</taxon>
    </lineage>
</organism>
<dbReference type="InterPro" id="IPR020472">
    <property type="entry name" value="WD40_PAC1"/>
</dbReference>
<dbReference type="AlphaFoldDB" id="X6P8Z2"/>
<dbReference type="InterPro" id="IPR019775">
    <property type="entry name" value="WD40_repeat_CS"/>
</dbReference>
<dbReference type="Pfam" id="PF00400">
    <property type="entry name" value="WD40"/>
    <property type="match status" value="2"/>
</dbReference>
<dbReference type="PANTHER" id="PTHR22847">
    <property type="entry name" value="WD40 REPEAT PROTEIN"/>
    <property type="match status" value="1"/>
</dbReference>
<gene>
    <name evidence="4" type="ORF">RFI_02429</name>
</gene>
<keyword evidence="5" id="KW-1185">Reference proteome</keyword>
<dbReference type="PROSITE" id="PS00678">
    <property type="entry name" value="WD_REPEATS_1"/>
    <property type="match status" value="2"/>
</dbReference>
<evidence type="ECO:0000313" key="5">
    <source>
        <dbReference type="Proteomes" id="UP000023152"/>
    </source>
</evidence>
<evidence type="ECO:0000256" key="1">
    <source>
        <dbReference type="ARBA" id="ARBA00022574"/>
    </source>
</evidence>
<dbReference type="SUPFAM" id="SSF50978">
    <property type="entry name" value="WD40 repeat-like"/>
    <property type="match status" value="1"/>
</dbReference>
<dbReference type="InterPro" id="IPR001680">
    <property type="entry name" value="WD40_rpt"/>
</dbReference>
<dbReference type="Proteomes" id="UP000023152">
    <property type="component" value="Unassembled WGS sequence"/>
</dbReference>
<dbReference type="Gene3D" id="2.130.10.10">
    <property type="entry name" value="YVTN repeat-like/Quinoprotein amine dehydrogenase"/>
    <property type="match status" value="1"/>
</dbReference>
<sequence>ETAKQLIIFKGHEFHVNSVKYGSNELVNTILSGSNDKTIRLWDIRSGQQIQMFNGHTNSVNAAEYSPFVVNNNKIGGNSNVMCSGSFDNTIRFWDIRSNNKELYTIEEEKEIMCLKFLQLRNGNNDYANLCYCSRNGIIRVWG</sequence>
<feature type="repeat" description="WD" evidence="3">
    <location>
        <begin position="9"/>
        <end position="52"/>
    </location>
</feature>
<keyword evidence="1 3" id="KW-0853">WD repeat</keyword>
<comment type="caution">
    <text evidence="4">The sequence shown here is derived from an EMBL/GenBank/DDBJ whole genome shotgun (WGS) entry which is preliminary data.</text>
</comment>
<evidence type="ECO:0000256" key="3">
    <source>
        <dbReference type="PROSITE-ProRule" id="PRU00221"/>
    </source>
</evidence>
<dbReference type="InterPro" id="IPR036322">
    <property type="entry name" value="WD40_repeat_dom_sf"/>
</dbReference>
<dbReference type="SMART" id="SM00320">
    <property type="entry name" value="WD40"/>
    <property type="match status" value="3"/>
</dbReference>
<accession>X6P8Z2</accession>
<reference evidence="4 5" key="1">
    <citation type="journal article" date="2013" name="Curr. Biol.">
        <title>The Genome of the Foraminiferan Reticulomyxa filosa.</title>
        <authorList>
            <person name="Glockner G."/>
            <person name="Hulsmann N."/>
            <person name="Schleicher M."/>
            <person name="Noegel A.A."/>
            <person name="Eichinger L."/>
            <person name="Gallinger C."/>
            <person name="Pawlowski J."/>
            <person name="Sierra R."/>
            <person name="Euteneuer U."/>
            <person name="Pillet L."/>
            <person name="Moustafa A."/>
            <person name="Platzer M."/>
            <person name="Groth M."/>
            <person name="Szafranski K."/>
            <person name="Schliwa M."/>
        </authorList>
    </citation>
    <scope>NUCLEOTIDE SEQUENCE [LARGE SCALE GENOMIC DNA]</scope>
</reference>
<dbReference type="EMBL" id="ASPP01002380">
    <property type="protein sequence ID" value="ETO34661.1"/>
    <property type="molecule type" value="Genomic_DNA"/>
</dbReference>
<dbReference type="GO" id="GO:1990234">
    <property type="term" value="C:transferase complex"/>
    <property type="evidence" value="ECO:0007669"/>
    <property type="project" value="UniProtKB-ARBA"/>
</dbReference>
<dbReference type="PROSITE" id="PS50294">
    <property type="entry name" value="WD_REPEATS_REGION"/>
    <property type="match status" value="2"/>
</dbReference>
<proteinExistence type="predicted"/>
<dbReference type="InterPro" id="IPR015943">
    <property type="entry name" value="WD40/YVTN_repeat-like_dom_sf"/>
</dbReference>
<feature type="repeat" description="WD" evidence="3">
    <location>
        <begin position="53"/>
        <end position="104"/>
    </location>
</feature>
<feature type="non-terminal residue" evidence="4">
    <location>
        <position position="1"/>
    </location>
</feature>
<keyword evidence="2" id="KW-0677">Repeat</keyword>
<dbReference type="OrthoDB" id="273771at2759"/>
<dbReference type="PRINTS" id="PR00320">
    <property type="entry name" value="GPROTEINBRPT"/>
</dbReference>
<dbReference type="PROSITE" id="PS50082">
    <property type="entry name" value="WD_REPEATS_2"/>
    <property type="match status" value="2"/>
</dbReference>
<dbReference type="PANTHER" id="PTHR22847:SF637">
    <property type="entry name" value="WD REPEAT DOMAIN 5B"/>
    <property type="match status" value="1"/>
</dbReference>
<name>X6P8Z2_RETFI</name>